<accession>A0A1A8KMJ4</accession>
<sequence>CTMVHLSPPANMRAQTVIESFTDTADPYRSMLANAHPPRLEHHSGTETFELVWDAGRVRPCMILFGMSSLLNTSWCWVLQQQQQQDDGWHVTQLSVAMDQ</sequence>
<protein>
    <submittedName>
        <fullName evidence="1">Uncharacterized protein</fullName>
    </submittedName>
</protein>
<reference evidence="1" key="1">
    <citation type="submission" date="2016-05" db="EMBL/GenBank/DDBJ databases">
        <authorList>
            <person name="Lavstsen T."/>
            <person name="Jespersen J.S."/>
        </authorList>
    </citation>
    <scope>NUCLEOTIDE SEQUENCE</scope>
    <source>
        <tissue evidence="1">Brain</tissue>
    </source>
</reference>
<feature type="non-terminal residue" evidence="1">
    <location>
        <position position="100"/>
    </location>
</feature>
<gene>
    <name evidence="1" type="primary">Nfu_g_1_026083</name>
</gene>
<name>A0A1A8KMJ4_NOTKU</name>
<dbReference type="EMBL" id="HAEE01013542">
    <property type="protein sequence ID" value="SBR33592.1"/>
    <property type="molecule type" value="Transcribed_RNA"/>
</dbReference>
<proteinExistence type="predicted"/>
<dbReference type="AlphaFoldDB" id="A0A1A8KMJ4"/>
<feature type="non-terminal residue" evidence="1">
    <location>
        <position position="1"/>
    </location>
</feature>
<evidence type="ECO:0000313" key="1">
    <source>
        <dbReference type="EMBL" id="SBR33592.1"/>
    </source>
</evidence>
<reference evidence="1" key="2">
    <citation type="submission" date="2016-06" db="EMBL/GenBank/DDBJ databases">
        <title>The genome of a short-lived fish provides insights into sex chromosome evolution and the genetic control of aging.</title>
        <authorList>
            <person name="Reichwald K."/>
            <person name="Felder M."/>
            <person name="Petzold A."/>
            <person name="Koch P."/>
            <person name="Groth M."/>
            <person name="Platzer M."/>
        </authorList>
    </citation>
    <scope>NUCLEOTIDE SEQUENCE</scope>
    <source>
        <tissue evidence="1">Brain</tissue>
    </source>
</reference>
<organism evidence="1">
    <name type="scientific">Nothobranchius kuhntae</name>
    <name type="common">Beira killifish</name>
    <dbReference type="NCBI Taxonomy" id="321403"/>
    <lineage>
        <taxon>Eukaryota</taxon>
        <taxon>Metazoa</taxon>
        <taxon>Chordata</taxon>
        <taxon>Craniata</taxon>
        <taxon>Vertebrata</taxon>
        <taxon>Euteleostomi</taxon>
        <taxon>Actinopterygii</taxon>
        <taxon>Neopterygii</taxon>
        <taxon>Teleostei</taxon>
        <taxon>Neoteleostei</taxon>
        <taxon>Acanthomorphata</taxon>
        <taxon>Ovalentaria</taxon>
        <taxon>Atherinomorphae</taxon>
        <taxon>Cyprinodontiformes</taxon>
        <taxon>Nothobranchiidae</taxon>
        <taxon>Nothobranchius</taxon>
    </lineage>
</organism>